<organism evidence="2 3">
    <name type="scientific">Portunus trituberculatus</name>
    <name type="common">Swimming crab</name>
    <name type="synonym">Neptunus trituberculatus</name>
    <dbReference type="NCBI Taxonomy" id="210409"/>
    <lineage>
        <taxon>Eukaryota</taxon>
        <taxon>Metazoa</taxon>
        <taxon>Ecdysozoa</taxon>
        <taxon>Arthropoda</taxon>
        <taxon>Crustacea</taxon>
        <taxon>Multicrustacea</taxon>
        <taxon>Malacostraca</taxon>
        <taxon>Eumalacostraca</taxon>
        <taxon>Eucarida</taxon>
        <taxon>Decapoda</taxon>
        <taxon>Pleocyemata</taxon>
        <taxon>Brachyura</taxon>
        <taxon>Eubrachyura</taxon>
        <taxon>Portunoidea</taxon>
        <taxon>Portunidae</taxon>
        <taxon>Portuninae</taxon>
        <taxon>Portunus</taxon>
    </lineage>
</organism>
<dbReference type="Proteomes" id="UP000324222">
    <property type="component" value="Unassembled WGS sequence"/>
</dbReference>
<dbReference type="AlphaFoldDB" id="A0A5B7HZ66"/>
<reference evidence="2 3" key="1">
    <citation type="submission" date="2019-05" db="EMBL/GenBank/DDBJ databases">
        <title>Another draft genome of Portunus trituberculatus and its Hox gene families provides insights of decapod evolution.</title>
        <authorList>
            <person name="Jeong J.-H."/>
            <person name="Song I."/>
            <person name="Kim S."/>
            <person name="Choi T."/>
            <person name="Kim D."/>
            <person name="Ryu S."/>
            <person name="Kim W."/>
        </authorList>
    </citation>
    <scope>NUCLEOTIDE SEQUENCE [LARGE SCALE GENOMIC DNA]</scope>
    <source>
        <tissue evidence="2">Muscle</tissue>
    </source>
</reference>
<dbReference type="EMBL" id="VSRR010040135">
    <property type="protein sequence ID" value="MPC74986.1"/>
    <property type="molecule type" value="Genomic_DNA"/>
</dbReference>
<evidence type="ECO:0000313" key="3">
    <source>
        <dbReference type="Proteomes" id="UP000324222"/>
    </source>
</evidence>
<feature type="compositionally biased region" description="Polar residues" evidence="1">
    <location>
        <begin position="21"/>
        <end position="39"/>
    </location>
</feature>
<feature type="compositionally biased region" description="Basic residues" evidence="1">
    <location>
        <begin position="45"/>
        <end position="55"/>
    </location>
</feature>
<protein>
    <submittedName>
        <fullName evidence="2">Uncharacterized protein</fullName>
    </submittedName>
</protein>
<keyword evidence="3" id="KW-1185">Reference proteome</keyword>
<proteinExistence type="predicted"/>
<evidence type="ECO:0000313" key="2">
    <source>
        <dbReference type="EMBL" id="MPC74986.1"/>
    </source>
</evidence>
<gene>
    <name evidence="2" type="ORF">E2C01_069369</name>
</gene>
<name>A0A5B7HZ66_PORTR</name>
<accession>A0A5B7HZ66</accession>
<sequence>MLHNHTLAEHNFQPSQIPPIASNSFLTHRSHVHATTTTNSPPPCHHNHYLPKRHTPPLPLSLRFTSCEVIIQ</sequence>
<evidence type="ECO:0000256" key="1">
    <source>
        <dbReference type="SAM" id="MobiDB-lite"/>
    </source>
</evidence>
<comment type="caution">
    <text evidence="2">The sequence shown here is derived from an EMBL/GenBank/DDBJ whole genome shotgun (WGS) entry which is preliminary data.</text>
</comment>
<feature type="region of interest" description="Disordered" evidence="1">
    <location>
        <begin position="1"/>
        <end position="56"/>
    </location>
</feature>